<comment type="catalytic activity">
    <reaction evidence="2">
        <text>oxidized coenzyme F420-(gamma-L-Glu)(n) + a quinol + H(+) = reduced coenzyme F420-(gamma-L-Glu)(n) + a quinone</text>
        <dbReference type="Rhea" id="RHEA:39663"/>
        <dbReference type="Rhea" id="RHEA-COMP:12939"/>
        <dbReference type="Rhea" id="RHEA-COMP:14378"/>
        <dbReference type="ChEBI" id="CHEBI:15378"/>
        <dbReference type="ChEBI" id="CHEBI:24646"/>
        <dbReference type="ChEBI" id="CHEBI:132124"/>
        <dbReference type="ChEBI" id="CHEBI:133980"/>
        <dbReference type="ChEBI" id="CHEBI:139511"/>
    </reaction>
</comment>
<evidence type="ECO:0000313" key="4">
    <source>
        <dbReference type="Proteomes" id="UP001589608"/>
    </source>
</evidence>
<name>A0ABV5M5V7_9ACTN</name>
<keyword evidence="4" id="KW-1185">Reference proteome</keyword>
<dbReference type="Proteomes" id="UP001589608">
    <property type="component" value="Unassembled WGS sequence"/>
</dbReference>
<dbReference type="Gene3D" id="2.30.110.10">
    <property type="entry name" value="Electron Transport, Fmn-binding Protein, Chain A"/>
    <property type="match status" value="1"/>
</dbReference>
<comment type="caution">
    <text evidence="3">The sequence shown here is derived from an EMBL/GenBank/DDBJ whole genome shotgun (WGS) entry which is preliminary data.</text>
</comment>
<dbReference type="NCBIfam" id="TIGR00026">
    <property type="entry name" value="hi_GC_TIGR00026"/>
    <property type="match status" value="1"/>
</dbReference>
<dbReference type="InterPro" id="IPR012349">
    <property type="entry name" value="Split_barrel_FMN-bd"/>
</dbReference>
<dbReference type="PANTHER" id="PTHR39428">
    <property type="entry name" value="F420H(2)-DEPENDENT QUINONE REDUCTASE RV1261C"/>
    <property type="match status" value="1"/>
</dbReference>
<evidence type="ECO:0000256" key="2">
    <source>
        <dbReference type="ARBA" id="ARBA00049106"/>
    </source>
</evidence>
<organism evidence="3 4">
    <name type="scientific">Dactylosporangium vinaceum</name>
    <dbReference type="NCBI Taxonomy" id="53362"/>
    <lineage>
        <taxon>Bacteria</taxon>
        <taxon>Bacillati</taxon>
        <taxon>Actinomycetota</taxon>
        <taxon>Actinomycetes</taxon>
        <taxon>Micromonosporales</taxon>
        <taxon>Micromonosporaceae</taxon>
        <taxon>Dactylosporangium</taxon>
    </lineage>
</organism>
<comment type="similarity">
    <text evidence="1">Belongs to the F420H(2)-dependent quinone reductase family.</text>
</comment>
<proteinExistence type="inferred from homology"/>
<accession>A0ABV5M5V7</accession>
<dbReference type="EMBL" id="JBHMCA010000025">
    <property type="protein sequence ID" value="MFB9444201.1"/>
    <property type="molecule type" value="Genomic_DNA"/>
</dbReference>
<evidence type="ECO:0000256" key="1">
    <source>
        <dbReference type="ARBA" id="ARBA00008710"/>
    </source>
</evidence>
<evidence type="ECO:0000313" key="3">
    <source>
        <dbReference type="EMBL" id="MFB9444201.1"/>
    </source>
</evidence>
<dbReference type="InterPro" id="IPR004378">
    <property type="entry name" value="F420H2_quin_Rdtase"/>
</dbReference>
<sequence length="134" mass="14768">MSDWNTQIIEEFRANGGKVGGRFAGGTLLLIHHRGARTGVERVNPVAYLPDGERMVIVASAAGADKNPDWYHNLKANPDTSAEVGTETLDVRAEEILGDDYASTWERLVAVMPGFAEYQTKTSRRIPLIALTRR</sequence>
<protein>
    <submittedName>
        <fullName evidence="3">Nitroreductase family deazaflavin-dependent oxidoreductase</fullName>
    </submittedName>
</protein>
<dbReference type="PANTHER" id="PTHR39428:SF1">
    <property type="entry name" value="F420H(2)-DEPENDENT QUINONE REDUCTASE RV1261C"/>
    <property type="match status" value="1"/>
</dbReference>
<dbReference type="RefSeq" id="WP_223105147.1">
    <property type="nucleotide sequence ID" value="NZ_CP061913.1"/>
</dbReference>
<gene>
    <name evidence="3" type="ORF">ACFFTR_14060</name>
</gene>
<dbReference type="Pfam" id="PF04075">
    <property type="entry name" value="F420H2_quin_red"/>
    <property type="match status" value="1"/>
</dbReference>
<reference evidence="3 4" key="1">
    <citation type="submission" date="2024-09" db="EMBL/GenBank/DDBJ databases">
        <authorList>
            <person name="Sun Q."/>
            <person name="Mori K."/>
        </authorList>
    </citation>
    <scope>NUCLEOTIDE SEQUENCE [LARGE SCALE GENOMIC DNA]</scope>
    <source>
        <strain evidence="3 4">JCM 3307</strain>
    </source>
</reference>